<dbReference type="AlphaFoldDB" id="A0A916ED01"/>
<dbReference type="Proteomes" id="UP000684084">
    <property type="component" value="Unassembled WGS sequence"/>
</dbReference>
<dbReference type="Pfam" id="PF13358">
    <property type="entry name" value="DDE_3"/>
    <property type="match status" value="1"/>
</dbReference>
<gene>
    <name evidence="2" type="ORF">CHRIB12_LOCUS16022</name>
</gene>
<dbReference type="EMBL" id="CAGKOT010000038">
    <property type="protein sequence ID" value="CAB5378046.1"/>
    <property type="molecule type" value="Genomic_DNA"/>
</dbReference>
<protein>
    <recommendedName>
        <fullName evidence="1">Tc1-like transposase DDE domain-containing protein</fullName>
    </recommendedName>
</protein>
<evidence type="ECO:0000313" key="2">
    <source>
        <dbReference type="EMBL" id="CAB5378046.1"/>
    </source>
</evidence>
<evidence type="ECO:0000259" key="1">
    <source>
        <dbReference type="Pfam" id="PF13358"/>
    </source>
</evidence>
<sequence length="165" mass="19424">MRKVLSIELLHFTKYWNRKIRLEWALTGKKNGILLWSDESRFEVFGGDGRDYVWRKPEEKYNVDCLVPSRKGVMVWGYFSSFGMVPLVQVHGRENANDYINVLNNHLLPYLEGLDNQNDYIFQDDNAQIYRARSTLRWISDNNTDQLPWPAQSSDLNSIEIFGMN</sequence>
<accession>A0A916ED01</accession>
<evidence type="ECO:0000313" key="3">
    <source>
        <dbReference type="Proteomes" id="UP000684084"/>
    </source>
</evidence>
<proteinExistence type="predicted"/>
<comment type="caution">
    <text evidence="2">The sequence shown here is derived from an EMBL/GenBank/DDBJ whole genome shotgun (WGS) entry which is preliminary data.</text>
</comment>
<organism evidence="2 3">
    <name type="scientific">Rhizophagus irregularis</name>
    <dbReference type="NCBI Taxonomy" id="588596"/>
    <lineage>
        <taxon>Eukaryota</taxon>
        <taxon>Fungi</taxon>
        <taxon>Fungi incertae sedis</taxon>
        <taxon>Mucoromycota</taxon>
        <taxon>Glomeromycotina</taxon>
        <taxon>Glomeromycetes</taxon>
        <taxon>Glomerales</taxon>
        <taxon>Glomeraceae</taxon>
        <taxon>Rhizophagus</taxon>
    </lineage>
</organism>
<feature type="domain" description="Tc1-like transposase DDE" evidence="1">
    <location>
        <begin position="34"/>
        <end position="162"/>
    </location>
</feature>
<reference evidence="2" key="1">
    <citation type="submission" date="2020-05" db="EMBL/GenBank/DDBJ databases">
        <authorList>
            <person name="Rincon C."/>
            <person name="Sanders R I."/>
            <person name="Robbins C."/>
            <person name="Chaturvedi A."/>
        </authorList>
    </citation>
    <scope>NUCLEOTIDE SEQUENCE</scope>
    <source>
        <strain evidence="2">CHB12</strain>
    </source>
</reference>
<name>A0A916ED01_9GLOM</name>
<dbReference type="OrthoDB" id="2446547at2759"/>
<dbReference type="InterPro" id="IPR038717">
    <property type="entry name" value="Tc1-like_DDE_dom"/>
</dbReference>